<evidence type="ECO:0000256" key="1">
    <source>
        <dbReference type="SAM" id="Phobius"/>
    </source>
</evidence>
<evidence type="ECO:0000313" key="2">
    <source>
        <dbReference type="EMBL" id="EHK57078.1"/>
    </source>
</evidence>
<feature type="transmembrane region" description="Helical" evidence="1">
    <location>
        <begin position="6"/>
        <end position="26"/>
    </location>
</feature>
<protein>
    <submittedName>
        <fullName evidence="2">Uncharacterized protein</fullName>
    </submittedName>
</protein>
<organism evidence="2 3">
    <name type="scientific">Mesorhizobium alhagi CCNWXJ12-2</name>
    <dbReference type="NCBI Taxonomy" id="1107882"/>
    <lineage>
        <taxon>Bacteria</taxon>
        <taxon>Pseudomonadati</taxon>
        <taxon>Pseudomonadota</taxon>
        <taxon>Alphaproteobacteria</taxon>
        <taxon>Hyphomicrobiales</taxon>
        <taxon>Phyllobacteriaceae</taxon>
        <taxon>Allomesorhizobium</taxon>
    </lineage>
</organism>
<keyword evidence="1" id="KW-0812">Transmembrane</keyword>
<reference evidence="2 3" key="1">
    <citation type="journal article" date="2012" name="J. Bacteriol.">
        <title>Draft Genome Sequence of Mesorhizobium alhagi CCNWXJ12-2T, a Novel Salt-Resistant Species Isolated from the Desert of Northwestern China.</title>
        <authorList>
            <person name="Zhou M."/>
            <person name="Chen W."/>
            <person name="Chen H."/>
            <person name="Wei G."/>
        </authorList>
    </citation>
    <scope>NUCLEOTIDE SEQUENCE [LARGE SCALE GENOMIC DNA]</scope>
    <source>
        <strain evidence="2 3">CCNWXJ12-2</strain>
    </source>
</reference>
<dbReference type="Proteomes" id="UP000003250">
    <property type="component" value="Unassembled WGS sequence"/>
</dbReference>
<proteinExistence type="predicted"/>
<accession>H0HQA6</accession>
<name>H0HQA6_9HYPH</name>
<keyword evidence="3" id="KW-1185">Reference proteome</keyword>
<feature type="transmembrane region" description="Helical" evidence="1">
    <location>
        <begin position="38"/>
        <end position="57"/>
    </location>
</feature>
<keyword evidence="1" id="KW-1133">Transmembrane helix</keyword>
<sequence length="101" mass="11045">MLSITVTLIILVVSIAIARMIYRRVYARQIERGEEGNIFVGLMILVATCLALGFGYVGTKNAAGIDLPDPVIIETIYCADGSIKRIDDSCPCSEFDLQSRC</sequence>
<keyword evidence="1" id="KW-0472">Membrane</keyword>
<dbReference type="AlphaFoldDB" id="H0HQA6"/>
<gene>
    <name evidence="2" type="ORF">MAXJ12_11682</name>
</gene>
<dbReference type="EMBL" id="AHAM01000087">
    <property type="protein sequence ID" value="EHK57078.1"/>
    <property type="molecule type" value="Genomic_DNA"/>
</dbReference>
<evidence type="ECO:0000313" key="3">
    <source>
        <dbReference type="Proteomes" id="UP000003250"/>
    </source>
</evidence>